<keyword evidence="4" id="KW-0238">DNA-binding</keyword>
<evidence type="ECO:0000313" key="8">
    <source>
        <dbReference type="EMBL" id="VAX40178.1"/>
    </source>
</evidence>
<dbReference type="GO" id="GO:0006355">
    <property type="term" value="P:regulation of DNA-templated transcription"/>
    <property type="evidence" value="ECO:0007669"/>
    <property type="project" value="InterPro"/>
</dbReference>
<dbReference type="InterPro" id="IPR001867">
    <property type="entry name" value="OmpR/PhoB-type_DNA-bd"/>
</dbReference>
<dbReference type="PANTHER" id="PTHR48111:SF40">
    <property type="entry name" value="PHOSPHATE REGULON TRANSCRIPTIONAL REGULATORY PROTEIN PHOB"/>
    <property type="match status" value="1"/>
</dbReference>
<accession>A0A3B1DVN9</accession>
<dbReference type="PANTHER" id="PTHR48111">
    <property type="entry name" value="REGULATOR OF RPOS"/>
    <property type="match status" value="1"/>
</dbReference>
<dbReference type="InterPro" id="IPR036388">
    <property type="entry name" value="WH-like_DNA-bd_sf"/>
</dbReference>
<dbReference type="InterPro" id="IPR011006">
    <property type="entry name" value="CheY-like_superfamily"/>
</dbReference>
<dbReference type="GO" id="GO:0032993">
    <property type="term" value="C:protein-DNA complex"/>
    <property type="evidence" value="ECO:0007669"/>
    <property type="project" value="TreeGrafter"/>
</dbReference>
<dbReference type="Pfam" id="PF00486">
    <property type="entry name" value="Trans_reg_C"/>
    <property type="match status" value="1"/>
</dbReference>
<dbReference type="EMBL" id="UOGK01000346">
    <property type="protein sequence ID" value="VAX40178.1"/>
    <property type="molecule type" value="Genomic_DNA"/>
</dbReference>
<dbReference type="Pfam" id="PF00072">
    <property type="entry name" value="Response_reg"/>
    <property type="match status" value="1"/>
</dbReference>
<evidence type="ECO:0000259" key="7">
    <source>
        <dbReference type="PROSITE" id="PS51755"/>
    </source>
</evidence>
<evidence type="ECO:0000256" key="5">
    <source>
        <dbReference type="ARBA" id="ARBA00023163"/>
    </source>
</evidence>
<feature type="domain" description="Response regulatory" evidence="6">
    <location>
        <begin position="6"/>
        <end position="122"/>
    </location>
</feature>
<dbReference type="SMART" id="SM00448">
    <property type="entry name" value="REC"/>
    <property type="match status" value="1"/>
</dbReference>
<dbReference type="FunFam" id="3.40.50.2300:FF:000001">
    <property type="entry name" value="DNA-binding response regulator PhoB"/>
    <property type="match status" value="1"/>
</dbReference>
<dbReference type="SUPFAM" id="SSF52172">
    <property type="entry name" value="CheY-like"/>
    <property type="match status" value="1"/>
</dbReference>
<dbReference type="SUPFAM" id="SSF46894">
    <property type="entry name" value="C-terminal effector domain of the bipartite response regulators"/>
    <property type="match status" value="1"/>
</dbReference>
<dbReference type="AlphaFoldDB" id="A0A3B1DVN9"/>
<keyword evidence="1" id="KW-0597">Phosphoprotein</keyword>
<dbReference type="Gene3D" id="1.10.10.10">
    <property type="entry name" value="Winged helix-like DNA-binding domain superfamily/Winged helix DNA-binding domain"/>
    <property type="match status" value="1"/>
</dbReference>
<evidence type="ECO:0000256" key="4">
    <source>
        <dbReference type="ARBA" id="ARBA00023125"/>
    </source>
</evidence>
<keyword evidence="2" id="KW-0902">Two-component regulatory system</keyword>
<dbReference type="CDD" id="cd00383">
    <property type="entry name" value="trans_reg_C"/>
    <property type="match status" value="1"/>
</dbReference>
<dbReference type="GO" id="GO:0005829">
    <property type="term" value="C:cytosol"/>
    <property type="evidence" value="ECO:0007669"/>
    <property type="project" value="TreeGrafter"/>
</dbReference>
<reference evidence="8" key="1">
    <citation type="submission" date="2018-06" db="EMBL/GenBank/DDBJ databases">
        <authorList>
            <person name="Zhirakovskaya E."/>
        </authorList>
    </citation>
    <scope>NUCLEOTIDE SEQUENCE</scope>
</reference>
<dbReference type="PROSITE" id="PS51755">
    <property type="entry name" value="OMPR_PHOB"/>
    <property type="match status" value="1"/>
</dbReference>
<keyword evidence="5" id="KW-0804">Transcription</keyword>
<organism evidence="8">
    <name type="scientific">hydrothermal vent metagenome</name>
    <dbReference type="NCBI Taxonomy" id="652676"/>
    <lineage>
        <taxon>unclassified sequences</taxon>
        <taxon>metagenomes</taxon>
        <taxon>ecological metagenomes</taxon>
    </lineage>
</organism>
<keyword evidence="3" id="KW-0805">Transcription regulation</keyword>
<evidence type="ECO:0000259" key="6">
    <source>
        <dbReference type="PROSITE" id="PS50110"/>
    </source>
</evidence>
<gene>
    <name evidence="8" type="ORF">MNBD_PLANCTO03-146</name>
</gene>
<dbReference type="SMART" id="SM00862">
    <property type="entry name" value="Trans_reg_C"/>
    <property type="match status" value="1"/>
</dbReference>
<evidence type="ECO:0000256" key="1">
    <source>
        <dbReference type="ARBA" id="ARBA00022553"/>
    </source>
</evidence>
<sequence length="240" mass="26139">MPTTKKILIVEDERDLAELIAMQLERAGYAPHQAHDGRTGLQKATEIHPDLILLDVMLPELTGIEVAQRLRVDPATAAIPIIMLTAKAAETDEVAGLSAGADDYITKPFSLSVLLARLETVLRRAGAENARIEPLIVGPIEVQPTTHRVLVDQKEVLLTPTEFRLLTCLLMDAGTVLSRQVLMQKAIGPGVRVTPRTIDVHITALRRKLGHAGQLLETVRGIGYRIEDPAPATPPTDTNE</sequence>
<dbReference type="GO" id="GO:0000156">
    <property type="term" value="F:phosphorelay response regulator activity"/>
    <property type="evidence" value="ECO:0007669"/>
    <property type="project" value="TreeGrafter"/>
</dbReference>
<dbReference type="PROSITE" id="PS50110">
    <property type="entry name" value="RESPONSE_REGULATORY"/>
    <property type="match status" value="1"/>
</dbReference>
<dbReference type="InterPro" id="IPR016032">
    <property type="entry name" value="Sig_transdc_resp-reg_C-effctor"/>
</dbReference>
<dbReference type="InterPro" id="IPR039420">
    <property type="entry name" value="WalR-like"/>
</dbReference>
<proteinExistence type="predicted"/>
<protein>
    <submittedName>
        <fullName evidence="8">Phosphate regulon transcriptional regulatory protein PhoB (SphR)</fullName>
    </submittedName>
</protein>
<dbReference type="InterPro" id="IPR001789">
    <property type="entry name" value="Sig_transdc_resp-reg_receiver"/>
</dbReference>
<feature type="domain" description="OmpR/PhoB-type" evidence="7">
    <location>
        <begin position="132"/>
        <end position="228"/>
    </location>
</feature>
<evidence type="ECO:0000256" key="3">
    <source>
        <dbReference type="ARBA" id="ARBA00023015"/>
    </source>
</evidence>
<dbReference type="GO" id="GO:0000976">
    <property type="term" value="F:transcription cis-regulatory region binding"/>
    <property type="evidence" value="ECO:0007669"/>
    <property type="project" value="TreeGrafter"/>
</dbReference>
<name>A0A3B1DVN9_9ZZZZ</name>
<evidence type="ECO:0000256" key="2">
    <source>
        <dbReference type="ARBA" id="ARBA00023012"/>
    </source>
</evidence>
<dbReference type="Gene3D" id="3.40.50.2300">
    <property type="match status" value="1"/>
</dbReference>